<gene>
    <name evidence="2" type="ORF">JOF56_005550</name>
</gene>
<dbReference type="InterPro" id="IPR039261">
    <property type="entry name" value="FNR_nucleotide-bd"/>
</dbReference>
<dbReference type="Proteomes" id="UP001519332">
    <property type="component" value="Unassembled WGS sequence"/>
</dbReference>
<dbReference type="Gene3D" id="3.40.50.80">
    <property type="entry name" value="Nucleotide-binding domain of ferredoxin-NADP reductase (FNR) module"/>
    <property type="match status" value="1"/>
</dbReference>
<dbReference type="InterPro" id="IPR017927">
    <property type="entry name" value="FAD-bd_FR_type"/>
</dbReference>
<evidence type="ECO:0000313" key="2">
    <source>
        <dbReference type="EMBL" id="MBP2325165.1"/>
    </source>
</evidence>
<reference evidence="2 3" key="1">
    <citation type="submission" date="2021-03" db="EMBL/GenBank/DDBJ databases">
        <title>Sequencing the genomes of 1000 actinobacteria strains.</title>
        <authorList>
            <person name="Klenk H.-P."/>
        </authorList>
    </citation>
    <scope>NUCLEOTIDE SEQUENCE [LARGE SCALE GENOMIC DNA]</scope>
    <source>
        <strain evidence="2 3">DSM 46670</strain>
    </source>
</reference>
<feature type="domain" description="FAD-binding FR-type" evidence="1">
    <location>
        <begin position="13"/>
        <end position="138"/>
    </location>
</feature>
<dbReference type="RefSeq" id="WP_209642402.1">
    <property type="nucleotide sequence ID" value="NZ_JAGINW010000001.1"/>
</dbReference>
<dbReference type="EMBL" id="JAGINW010000001">
    <property type="protein sequence ID" value="MBP2325165.1"/>
    <property type="molecule type" value="Genomic_DNA"/>
</dbReference>
<dbReference type="PANTHER" id="PTHR30157:SF0">
    <property type="entry name" value="NADPH-DEPENDENT FERRIC-CHELATE REDUCTASE"/>
    <property type="match status" value="1"/>
</dbReference>
<accession>A0ABS4TL75</accession>
<protein>
    <submittedName>
        <fullName evidence="2">NADPH-dependent ferric siderophore reductase</fullName>
    </submittedName>
</protein>
<dbReference type="PANTHER" id="PTHR30157">
    <property type="entry name" value="FERRIC REDUCTASE, NADPH-DEPENDENT"/>
    <property type="match status" value="1"/>
</dbReference>
<organism evidence="2 3">
    <name type="scientific">Kibdelosporangium banguiense</name>
    <dbReference type="NCBI Taxonomy" id="1365924"/>
    <lineage>
        <taxon>Bacteria</taxon>
        <taxon>Bacillati</taxon>
        <taxon>Actinomycetota</taxon>
        <taxon>Actinomycetes</taxon>
        <taxon>Pseudonocardiales</taxon>
        <taxon>Pseudonocardiaceae</taxon>
        <taxon>Kibdelosporangium</taxon>
    </lineage>
</organism>
<dbReference type="Pfam" id="PF04954">
    <property type="entry name" value="SIP"/>
    <property type="match status" value="1"/>
</dbReference>
<proteinExistence type="predicted"/>
<sequence length="255" mass="28268">MTQATTVVKARRQRPMFVTVTAVRALSQRMARITLAGDEIATFGYAGPDQLARIFFPVSTDFRLPVTEQWWPELQAMPADRRPVMRNYTVRRIDHARGELDIDFVLHGDSGPASAWACAAKPGDRIGVLSDGADYQPADADWQLLIGDETAIPAISSILETLRTPAIVLLEVADSLDEIELAAPATWLHRSGKRGAQVLSTLRSTTFPSGKPYVWVAGESTLATSVRRYLVNERSVGKDLIYFCGYWRADRPAYD</sequence>
<dbReference type="PROSITE" id="PS51384">
    <property type="entry name" value="FAD_FR"/>
    <property type="match status" value="1"/>
</dbReference>
<dbReference type="InterPro" id="IPR013113">
    <property type="entry name" value="SIP_FAD-bd"/>
</dbReference>
<evidence type="ECO:0000259" key="1">
    <source>
        <dbReference type="PROSITE" id="PS51384"/>
    </source>
</evidence>
<dbReference type="CDD" id="cd06193">
    <property type="entry name" value="siderophore_interacting"/>
    <property type="match status" value="1"/>
</dbReference>
<keyword evidence="3" id="KW-1185">Reference proteome</keyword>
<name>A0ABS4TL75_9PSEU</name>
<comment type="caution">
    <text evidence="2">The sequence shown here is derived from an EMBL/GenBank/DDBJ whole genome shotgun (WGS) entry which is preliminary data.</text>
</comment>
<dbReference type="Gene3D" id="2.40.30.10">
    <property type="entry name" value="Translation factors"/>
    <property type="match status" value="1"/>
</dbReference>
<dbReference type="Pfam" id="PF08021">
    <property type="entry name" value="FAD_binding_9"/>
    <property type="match status" value="1"/>
</dbReference>
<dbReference type="InterPro" id="IPR017938">
    <property type="entry name" value="Riboflavin_synthase-like_b-brl"/>
</dbReference>
<dbReference type="InterPro" id="IPR039374">
    <property type="entry name" value="SIP_fam"/>
</dbReference>
<dbReference type="SUPFAM" id="SSF63380">
    <property type="entry name" value="Riboflavin synthase domain-like"/>
    <property type="match status" value="1"/>
</dbReference>
<dbReference type="InterPro" id="IPR007037">
    <property type="entry name" value="SIP_rossman_dom"/>
</dbReference>
<evidence type="ECO:0000313" key="3">
    <source>
        <dbReference type="Proteomes" id="UP001519332"/>
    </source>
</evidence>